<dbReference type="InterPro" id="IPR011453">
    <property type="entry name" value="DUF1559"/>
</dbReference>
<feature type="transmembrane region" description="Helical" evidence="1">
    <location>
        <begin position="20"/>
        <end position="42"/>
    </location>
</feature>
<proteinExistence type="predicted"/>
<sequence length="263" mass="29490">MVLHLRPNNTVDAGRSCGFTLIELLVVIAIIAILAAILFPVFSQAREKARQSSCLSNLRQLNMGLVQYVQDYDERFPNYYWSEGCQQNNPYSATWFRGIYPYVRNLQLYACPSDNRGFSSCAVWRTPPFDAPNFRIDYGYNEIVGNWGGGLALAQLKTPAETLILADCQQSWIGGYWNAGSAANRAFLRRVAFASDNDAWGSGGCGCPPRDGNNYIPPNAENRARHTGGSNLGFADGHVKWSRWNNCRTVSGNGSLRYYDWEW</sequence>
<evidence type="ECO:0000313" key="4">
    <source>
        <dbReference type="Proteomes" id="UP000236173"/>
    </source>
</evidence>
<dbReference type="Pfam" id="PF07963">
    <property type="entry name" value="N_methyl"/>
    <property type="match status" value="1"/>
</dbReference>
<reference evidence="4" key="1">
    <citation type="submission" date="2017-09" db="EMBL/GenBank/DDBJ databases">
        <title>Metaegenomics of thermophilic ammonia-oxidizing enrichment culture.</title>
        <authorList>
            <person name="Kato S."/>
            <person name="Suzuki K."/>
        </authorList>
    </citation>
    <scope>NUCLEOTIDE SEQUENCE [LARGE SCALE GENOMIC DNA]</scope>
</reference>
<accession>A0A2H5XEF5</accession>
<dbReference type="InterPro" id="IPR012902">
    <property type="entry name" value="N_methyl_site"/>
</dbReference>
<dbReference type="EMBL" id="BEHT01000030">
    <property type="protein sequence ID" value="GBC99555.1"/>
    <property type="molecule type" value="Genomic_DNA"/>
</dbReference>
<name>A0A2H5XEF5_9BACT</name>
<dbReference type="InterPro" id="IPR027558">
    <property type="entry name" value="Pre_pil_HX9DG_C"/>
</dbReference>
<gene>
    <name evidence="3" type="ORF">HRbin17_02081</name>
</gene>
<evidence type="ECO:0000259" key="2">
    <source>
        <dbReference type="Pfam" id="PF07596"/>
    </source>
</evidence>
<evidence type="ECO:0000313" key="3">
    <source>
        <dbReference type="EMBL" id="GBC99555.1"/>
    </source>
</evidence>
<protein>
    <recommendedName>
        <fullName evidence="2">DUF1559 domain-containing protein</fullName>
    </recommendedName>
</protein>
<dbReference type="AlphaFoldDB" id="A0A2H5XEF5"/>
<comment type="caution">
    <text evidence="3">The sequence shown here is derived from an EMBL/GenBank/DDBJ whole genome shotgun (WGS) entry which is preliminary data.</text>
</comment>
<organism evidence="3 4">
    <name type="scientific">Candidatus Fervidibacter japonicus</name>
    <dbReference type="NCBI Taxonomy" id="2035412"/>
    <lineage>
        <taxon>Bacteria</taxon>
        <taxon>Candidatus Fervidibacterota</taxon>
        <taxon>Candidatus Fervidibacter</taxon>
    </lineage>
</organism>
<dbReference type="Pfam" id="PF07596">
    <property type="entry name" value="SBP_bac_10"/>
    <property type="match status" value="1"/>
</dbReference>
<dbReference type="Gene3D" id="3.30.700.10">
    <property type="entry name" value="Glycoprotein, Type 4 Pilin"/>
    <property type="match status" value="1"/>
</dbReference>
<dbReference type="InterPro" id="IPR045584">
    <property type="entry name" value="Pilin-like"/>
</dbReference>
<dbReference type="NCBIfam" id="TIGR04294">
    <property type="entry name" value="pre_pil_HX9DG"/>
    <property type="match status" value="1"/>
</dbReference>
<dbReference type="NCBIfam" id="TIGR02532">
    <property type="entry name" value="IV_pilin_GFxxxE"/>
    <property type="match status" value="1"/>
</dbReference>
<keyword evidence="1" id="KW-0472">Membrane</keyword>
<dbReference type="SUPFAM" id="SSF54523">
    <property type="entry name" value="Pili subunits"/>
    <property type="match status" value="1"/>
</dbReference>
<keyword evidence="1" id="KW-0812">Transmembrane</keyword>
<feature type="domain" description="DUF1559" evidence="2">
    <location>
        <begin position="44"/>
        <end position="109"/>
    </location>
</feature>
<dbReference type="PANTHER" id="PTHR30093">
    <property type="entry name" value="GENERAL SECRETION PATHWAY PROTEIN G"/>
    <property type="match status" value="1"/>
</dbReference>
<evidence type="ECO:0000256" key="1">
    <source>
        <dbReference type="SAM" id="Phobius"/>
    </source>
</evidence>
<keyword evidence="1" id="KW-1133">Transmembrane helix</keyword>
<dbReference type="Proteomes" id="UP000236173">
    <property type="component" value="Unassembled WGS sequence"/>
</dbReference>
<dbReference type="PANTHER" id="PTHR30093:SF2">
    <property type="entry name" value="TYPE II SECRETION SYSTEM PROTEIN H"/>
    <property type="match status" value="1"/>
</dbReference>